<comment type="caution">
    <text evidence="1">The sequence shown here is derived from an EMBL/GenBank/DDBJ whole genome shotgun (WGS) entry which is preliminary data.</text>
</comment>
<evidence type="ECO:0000313" key="2">
    <source>
        <dbReference type="Proteomes" id="UP000030104"/>
    </source>
</evidence>
<sequence>MFVAFLSKRSAFFESKIRLKTFRFIRLAKHLAGRPGRVSKSP</sequence>
<dbReference type="AlphaFoldDB" id="A0A0A2KXJ5"/>
<protein>
    <submittedName>
        <fullName evidence="1">Uncharacterized protein</fullName>
    </submittedName>
</protein>
<gene>
    <name evidence="1" type="ORF">PITC_017460</name>
</gene>
<name>A0A0A2KXJ5_PENIT</name>
<keyword evidence="2" id="KW-1185">Reference proteome</keyword>
<reference evidence="1 2" key="1">
    <citation type="journal article" date="2015" name="Mol. Plant Microbe Interact.">
        <title>Genome, transcriptome, and functional analyses of Penicillium expansum provide new insights into secondary metabolism and pathogenicity.</title>
        <authorList>
            <person name="Ballester A.R."/>
            <person name="Marcet-Houben M."/>
            <person name="Levin E."/>
            <person name="Sela N."/>
            <person name="Selma-Lazaro C."/>
            <person name="Carmona L."/>
            <person name="Wisniewski M."/>
            <person name="Droby S."/>
            <person name="Gonzalez-Candelas L."/>
            <person name="Gabaldon T."/>
        </authorList>
    </citation>
    <scope>NUCLEOTIDE SEQUENCE [LARGE SCALE GENOMIC DNA]</scope>
    <source>
        <strain evidence="1 2">PHI-1</strain>
    </source>
</reference>
<organism evidence="1 2">
    <name type="scientific">Penicillium italicum</name>
    <name type="common">Blue mold</name>
    <dbReference type="NCBI Taxonomy" id="40296"/>
    <lineage>
        <taxon>Eukaryota</taxon>
        <taxon>Fungi</taxon>
        <taxon>Dikarya</taxon>
        <taxon>Ascomycota</taxon>
        <taxon>Pezizomycotina</taxon>
        <taxon>Eurotiomycetes</taxon>
        <taxon>Eurotiomycetidae</taxon>
        <taxon>Eurotiales</taxon>
        <taxon>Aspergillaceae</taxon>
        <taxon>Penicillium</taxon>
    </lineage>
</organism>
<evidence type="ECO:0000313" key="1">
    <source>
        <dbReference type="EMBL" id="KGO69075.1"/>
    </source>
</evidence>
<dbReference type="HOGENOM" id="CLU_3260736_0_0_1"/>
<dbReference type="Proteomes" id="UP000030104">
    <property type="component" value="Unassembled WGS sequence"/>
</dbReference>
<proteinExistence type="predicted"/>
<accession>A0A0A2KXJ5</accession>
<dbReference type="EMBL" id="JQGA01001171">
    <property type="protein sequence ID" value="KGO69075.1"/>
    <property type="molecule type" value="Genomic_DNA"/>
</dbReference>